<dbReference type="EMBL" id="VHLG01000005">
    <property type="protein sequence ID" value="TPW30503.1"/>
    <property type="molecule type" value="Genomic_DNA"/>
</dbReference>
<comment type="caution">
    <text evidence="3">The sequence shown here is derived from an EMBL/GenBank/DDBJ whole genome shotgun (WGS) entry which is preliminary data.</text>
</comment>
<dbReference type="Proteomes" id="UP000318801">
    <property type="component" value="Unassembled WGS sequence"/>
</dbReference>
<protein>
    <submittedName>
        <fullName evidence="3">ABC transporter substrate-binding protein</fullName>
    </submittedName>
</protein>
<proteinExistence type="predicted"/>
<evidence type="ECO:0000313" key="4">
    <source>
        <dbReference type="Proteomes" id="UP000318801"/>
    </source>
</evidence>
<dbReference type="AlphaFoldDB" id="A0A506U834"/>
<reference evidence="3 4" key="1">
    <citation type="submission" date="2019-06" db="EMBL/GenBank/DDBJ databases">
        <authorList>
            <person name="Li M."/>
        </authorList>
    </citation>
    <scope>NUCLEOTIDE SEQUENCE [LARGE SCALE GENOMIC DNA]</scope>
    <source>
        <strain evidence="3 4">BGMRC2036</strain>
    </source>
</reference>
<keyword evidence="1" id="KW-0732">Signal</keyword>
<evidence type="ECO:0000313" key="3">
    <source>
        <dbReference type="EMBL" id="TPW30503.1"/>
    </source>
</evidence>
<dbReference type="RefSeq" id="WP_141149073.1">
    <property type="nucleotide sequence ID" value="NZ_VHLG01000005.1"/>
</dbReference>
<keyword evidence="4" id="KW-1185">Reference proteome</keyword>
<evidence type="ECO:0000256" key="1">
    <source>
        <dbReference type="SAM" id="SignalP"/>
    </source>
</evidence>
<dbReference type="PANTHER" id="PTHR31528">
    <property type="entry name" value="4-AMINO-5-HYDROXYMETHYL-2-METHYLPYRIMIDINE PHOSPHATE SYNTHASE THI11-RELATED"/>
    <property type="match status" value="1"/>
</dbReference>
<dbReference type="Gene3D" id="3.40.190.10">
    <property type="entry name" value="Periplasmic binding protein-like II"/>
    <property type="match status" value="2"/>
</dbReference>
<dbReference type="Pfam" id="PF09084">
    <property type="entry name" value="NMT1"/>
    <property type="match status" value="1"/>
</dbReference>
<gene>
    <name evidence="3" type="ORF">FJU08_11040</name>
</gene>
<evidence type="ECO:0000259" key="2">
    <source>
        <dbReference type="Pfam" id="PF09084"/>
    </source>
</evidence>
<feature type="signal peptide" evidence="1">
    <location>
        <begin position="1"/>
        <end position="30"/>
    </location>
</feature>
<accession>A0A506U834</accession>
<dbReference type="InterPro" id="IPR027939">
    <property type="entry name" value="NMT1/THI5"/>
</dbReference>
<dbReference type="SUPFAM" id="SSF53850">
    <property type="entry name" value="Periplasmic binding protein-like II"/>
    <property type="match status" value="1"/>
</dbReference>
<feature type="chain" id="PRO_5021453546" evidence="1">
    <location>
        <begin position="31"/>
        <end position="357"/>
    </location>
</feature>
<feature type="domain" description="SsuA/THI5-like" evidence="2">
    <location>
        <begin position="65"/>
        <end position="259"/>
    </location>
</feature>
<dbReference type="PANTHER" id="PTHR31528:SF3">
    <property type="entry name" value="THIAMINE BIOSYNTHESIS PROTEIN HI_0357-RELATED"/>
    <property type="match status" value="1"/>
</dbReference>
<dbReference type="OrthoDB" id="5372616at2"/>
<organism evidence="3 4">
    <name type="scientific">Martelella alba</name>
    <dbReference type="NCBI Taxonomy" id="2590451"/>
    <lineage>
        <taxon>Bacteria</taxon>
        <taxon>Pseudomonadati</taxon>
        <taxon>Pseudomonadota</taxon>
        <taxon>Alphaproteobacteria</taxon>
        <taxon>Hyphomicrobiales</taxon>
        <taxon>Aurantimonadaceae</taxon>
        <taxon>Martelella</taxon>
    </lineage>
</organism>
<sequence length="357" mass="37980">MHHPLFSRRSAGLSALALFLAAGTVAPAHAETAISPDRCEANKAAGKITFLTSFAYAATLGILDVVAAKERGLFDDLCLDVAIEPGSTNSQLVSANTAQIAGVGSASDVMVAIDNGADIVGVATYGNVGAIELLTMADSGIEALKDFEGKTVGYKGAIAPQFSAMMLDNGVDMGKINWVSVGYDPTILPNGNVQGLGAYKSNEPKVLEAKGNTVKEWDPDAYGVHSTFNTMIANKEWAAKNPTAIEDFLRAEFKAFNWINESDANLDEALSYAEKLSTSGYDVKQSKVRWQTELALMQGSLPEGMMPGQQSDGQWQPEADMLVRFDLVKAAPDIETAQDNTYIDAIYADGALVWPAP</sequence>
<name>A0A506U834_9HYPH</name>
<dbReference type="GO" id="GO:0009228">
    <property type="term" value="P:thiamine biosynthetic process"/>
    <property type="evidence" value="ECO:0007669"/>
    <property type="project" value="InterPro"/>
</dbReference>
<dbReference type="InterPro" id="IPR015168">
    <property type="entry name" value="SsuA/THI5"/>
</dbReference>